<sequence>MIQPLASVFGIEVDPVLVALVAIMLGFVFFVYMFIRRTVTGFQEGIEQSRRER</sequence>
<keyword evidence="1" id="KW-0472">Membrane</keyword>
<keyword evidence="1" id="KW-0812">Transmembrane</keyword>
<reference evidence="3" key="1">
    <citation type="submission" date="2023-02" db="EMBL/GenBank/DDBJ databases">
        <title>Enrichment on poylsaccharides allowed isolation of novel metabolic and taxonomic groups of Haloarchaea.</title>
        <authorList>
            <person name="Sorokin D.Y."/>
            <person name="Elcheninov A.G."/>
            <person name="Khizhniak T.V."/>
            <person name="Kolganova T.V."/>
            <person name="Kublanov I.V."/>
        </authorList>
    </citation>
    <scope>NUCLEOTIDE SEQUENCE</scope>
    <source>
        <strain evidence="2 4">HArc-curdl5-1</strain>
        <strain evidence="3">HArc-curdl7</strain>
    </source>
</reference>
<evidence type="ECO:0000313" key="2">
    <source>
        <dbReference type="EMBL" id="MCU4719213.1"/>
    </source>
</evidence>
<dbReference type="AlphaFoldDB" id="A0AAE3IEK9"/>
<accession>A0AAE3IEK9</accession>
<evidence type="ECO:0000313" key="5">
    <source>
        <dbReference type="Proteomes" id="UP001209746"/>
    </source>
</evidence>
<keyword evidence="4" id="KW-1185">Reference proteome</keyword>
<protein>
    <submittedName>
        <fullName evidence="3">Uncharacterized protein</fullName>
    </submittedName>
</protein>
<name>A0AAE3IEK9_9EURY</name>
<dbReference type="Proteomes" id="UP001208186">
    <property type="component" value="Unassembled WGS sequence"/>
</dbReference>
<dbReference type="EMBL" id="JAOPKD010000023">
    <property type="protein sequence ID" value="MCU4728304.1"/>
    <property type="molecule type" value="Genomic_DNA"/>
</dbReference>
<feature type="transmembrane region" description="Helical" evidence="1">
    <location>
        <begin position="16"/>
        <end position="35"/>
    </location>
</feature>
<evidence type="ECO:0000313" key="3">
    <source>
        <dbReference type="EMBL" id="MCU4728304.1"/>
    </source>
</evidence>
<dbReference type="InterPro" id="IPR057181">
    <property type="entry name" value="DUF7859"/>
</dbReference>
<evidence type="ECO:0000313" key="4">
    <source>
        <dbReference type="Proteomes" id="UP001208186"/>
    </source>
</evidence>
<keyword evidence="1" id="KW-1133">Transmembrane helix</keyword>
<dbReference type="Pfam" id="PF25258">
    <property type="entry name" value="DUF7859"/>
    <property type="match status" value="1"/>
</dbReference>
<organism evidence="3 5">
    <name type="scientific">Halapricum hydrolyticum</name>
    <dbReference type="NCBI Taxonomy" id="2979991"/>
    <lineage>
        <taxon>Archaea</taxon>
        <taxon>Methanobacteriati</taxon>
        <taxon>Methanobacteriota</taxon>
        <taxon>Stenosarchaea group</taxon>
        <taxon>Halobacteria</taxon>
        <taxon>Halobacteriales</taxon>
        <taxon>Haloarculaceae</taxon>
        <taxon>Halapricum</taxon>
    </lineage>
</organism>
<dbReference type="Proteomes" id="UP001209746">
    <property type="component" value="Unassembled WGS sequence"/>
</dbReference>
<evidence type="ECO:0000256" key="1">
    <source>
        <dbReference type="SAM" id="Phobius"/>
    </source>
</evidence>
<dbReference type="RefSeq" id="WP_315909962.1">
    <property type="nucleotide sequence ID" value="NZ_JAOPKC010000022.1"/>
</dbReference>
<dbReference type="EMBL" id="JAOPKC010000022">
    <property type="protein sequence ID" value="MCU4719213.1"/>
    <property type="molecule type" value="Genomic_DNA"/>
</dbReference>
<proteinExistence type="predicted"/>
<gene>
    <name evidence="3" type="ORF">OB914_15215</name>
    <name evidence="2" type="ORF">OB916_14265</name>
</gene>
<comment type="caution">
    <text evidence="3">The sequence shown here is derived from an EMBL/GenBank/DDBJ whole genome shotgun (WGS) entry which is preliminary data.</text>
</comment>